<dbReference type="RefSeq" id="WP_323297357.1">
    <property type="nucleotide sequence ID" value="NZ_JAYFUM010000016.1"/>
</dbReference>
<keyword evidence="5 7" id="KW-0560">Oxidoreductase</keyword>
<dbReference type="Gene3D" id="3.20.20.70">
    <property type="entry name" value="Aldolase class I"/>
    <property type="match status" value="1"/>
</dbReference>
<name>A0ABU5QC93_9BACT</name>
<comment type="cofactor">
    <cofactor evidence="1">
        <name>FMN</name>
        <dbReference type="ChEBI" id="CHEBI:58210"/>
    </cofactor>
</comment>
<keyword evidence="2" id="KW-0285">Flavoprotein</keyword>
<gene>
    <name evidence="7" type="primary">namA</name>
    <name evidence="7" type="ORF">VB248_13715</name>
</gene>
<evidence type="ECO:0000256" key="5">
    <source>
        <dbReference type="ARBA" id="ARBA00023002"/>
    </source>
</evidence>
<feature type="domain" description="NADH:flavin oxidoreductase/NADH oxidase N-terminal" evidence="6">
    <location>
        <begin position="3"/>
        <end position="339"/>
    </location>
</feature>
<dbReference type="InterPro" id="IPR013785">
    <property type="entry name" value="Aldolase_TIM"/>
</dbReference>
<comment type="caution">
    <text evidence="7">The sequence shown here is derived from an EMBL/GenBank/DDBJ whole genome shotgun (WGS) entry which is preliminary data.</text>
</comment>
<dbReference type="CDD" id="cd02932">
    <property type="entry name" value="OYE_YqiM_FMN"/>
    <property type="match status" value="1"/>
</dbReference>
<dbReference type="SUPFAM" id="SSF51395">
    <property type="entry name" value="FMN-linked oxidoreductases"/>
    <property type="match status" value="1"/>
</dbReference>
<protein>
    <submittedName>
        <fullName evidence="7">NADPH dehydrogenase NamA</fullName>
        <ecNumber evidence="7">1.6.99.1</ecNumber>
    </submittedName>
</protein>
<dbReference type="GO" id="GO:0003959">
    <property type="term" value="F:NADPH dehydrogenase activity"/>
    <property type="evidence" value="ECO:0007669"/>
    <property type="project" value="UniProtKB-EC"/>
</dbReference>
<evidence type="ECO:0000313" key="7">
    <source>
        <dbReference type="EMBL" id="MEA5140202.1"/>
    </source>
</evidence>
<dbReference type="NCBIfam" id="NF010047">
    <property type="entry name" value="PRK13523.1"/>
    <property type="match status" value="1"/>
</dbReference>
<dbReference type="Pfam" id="PF00724">
    <property type="entry name" value="Oxidored_FMN"/>
    <property type="match status" value="1"/>
</dbReference>
<organism evidence="7 8">
    <name type="scientific">Arcicella rigui</name>
    <dbReference type="NCBI Taxonomy" id="797020"/>
    <lineage>
        <taxon>Bacteria</taxon>
        <taxon>Pseudomonadati</taxon>
        <taxon>Bacteroidota</taxon>
        <taxon>Cytophagia</taxon>
        <taxon>Cytophagales</taxon>
        <taxon>Flectobacillaceae</taxon>
        <taxon>Arcicella</taxon>
    </lineage>
</organism>
<keyword evidence="4" id="KW-0521">NADP</keyword>
<proteinExistence type="predicted"/>
<evidence type="ECO:0000256" key="3">
    <source>
        <dbReference type="ARBA" id="ARBA00022643"/>
    </source>
</evidence>
<dbReference type="PANTHER" id="PTHR43303">
    <property type="entry name" value="NADPH DEHYDROGENASE C23G7.10C-RELATED"/>
    <property type="match status" value="1"/>
</dbReference>
<evidence type="ECO:0000256" key="1">
    <source>
        <dbReference type="ARBA" id="ARBA00001917"/>
    </source>
</evidence>
<evidence type="ECO:0000256" key="4">
    <source>
        <dbReference type="ARBA" id="ARBA00022857"/>
    </source>
</evidence>
<evidence type="ECO:0000313" key="8">
    <source>
        <dbReference type="Proteomes" id="UP001302949"/>
    </source>
</evidence>
<dbReference type="EC" id="1.6.99.1" evidence="7"/>
<reference evidence="7 8" key="1">
    <citation type="submission" date="2023-12" db="EMBL/GenBank/DDBJ databases">
        <title>Novel species of the genus Arcicella isolated from rivers.</title>
        <authorList>
            <person name="Lu H."/>
        </authorList>
    </citation>
    <scope>NUCLEOTIDE SEQUENCE [LARGE SCALE GENOMIC DNA]</scope>
    <source>
        <strain evidence="7 8">KCTC 23307</strain>
    </source>
</reference>
<dbReference type="EMBL" id="JAYFUM010000016">
    <property type="protein sequence ID" value="MEA5140202.1"/>
    <property type="molecule type" value="Genomic_DNA"/>
</dbReference>
<sequence>MSQLFSSIKIKDIVLKNRIVVSPMCQYSSIDGFANDWHFVHLGSRAVGGAGLVITEAAAVSPEARISPDDLGIWKDEHIEGLQKITTFIKANGAEAGIQLAHAGRKASVSSQWKGGQLVSEAEGGWQVVAPSTIPFNDTYGIPEALTKAGIEKVVNDFKMAAARALEAGFSVIEIHAAHGYLVHQFLSPLSNQRTDEYGGSFDNRIRLLLEIIAGIKSVWPKNLPLFVRISATEWAEGGWNEADSIRLVHILKNVGIDLIDSSTGGNIYNAKIPIGPSYQVPFAQNIKRETGILTGAVGLITTSTQMESILVTGQADLIFLARELLRDPYFPLRAAAELGQKDVQWPVQYERGKFR</sequence>
<keyword evidence="8" id="KW-1185">Reference proteome</keyword>
<keyword evidence="3" id="KW-0288">FMN</keyword>
<dbReference type="InterPro" id="IPR044152">
    <property type="entry name" value="YqjM-like"/>
</dbReference>
<dbReference type="Proteomes" id="UP001302949">
    <property type="component" value="Unassembled WGS sequence"/>
</dbReference>
<evidence type="ECO:0000256" key="2">
    <source>
        <dbReference type="ARBA" id="ARBA00022630"/>
    </source>
</evidence>
<evidence type="ECO:0000259" key="6">
    <source>
        <dbReference type="Pfam" id="PF00724"/>
    </source>
</evidence>
<dbReference type="InterPro" id="IPR001155">
    <property type="entry name" value="OxRdtase_FMN_N"/>
</dbReference>
<dbReference type="PANTHER" id="PTHR43303:SF4">
    <property type="entry name" value="NADPH DEHYDROGENASE C23G7.10C-RELATED"/>
    <property type="match status" value="1"/>
</dbReference>
<accession>A0ABU5QC93</accession>